<protein>
    <submittedName>
        <fullName evidence="1">Uncharacterized protein</fullName>
    </submittedName>
</protein>
<accession>A0AAV9MZJ7</accession>
<keyword evidence="2" id="KW-1185">Reference proteome</keyword>
<dbReference type="RefSeq" id="XP_064702680.1">
    <property type="nucleotide sequence ID" value="XM_064850611.1"/>
</dbReference>
<dbReference type="AlphaFoldDB" id="A0AAV9MZJ7"/>
<dbReference type="GeneID" id="89975224"/>
<sequence length="417" mass="46745">MSEHVASAIRAIGLISLSKAHFSPVVQREALKAYSVAVRRLSDKLNSPFATEDDTLLVALLLDRYDAIAGTETCDSQHYETTAHLTGAIAIFKAKGLLQFQSRLGRRLFRHMASRNLVNSAKVGQMISSDIIALHTFMSRNVKKEERPAWIMSSIVSRMVNLNVKLRSGNFRGPHEIVAWALQLDQELENLLHNMPENFSFDVQYIGKTEFPASGGRCEIHKDFRIALIWNLIRANRILLNEMAYAQTLEMDRPGLDTEKNILEFRSVAARSMDAINEMALEICATVPQQAGFLRPWFESRLGMVSTLHTTTESSSLIDIHTRALSLGPGNPASNVLQFQGSAYSLIWPLYVIGRCPGTPFHGFIQWVIENLKFIGNTFGISQSLTLAQSLQKKDTLPVWSAYDFLGSYSRLPEEND</sequence>
<evidence type="ECO:0000313" key="1">
    <source>
        <dbReference type="EMBL" id="KAK5047113.1"/>
    </source>
</evidence>
<dbReference type="Proteomes" id="UP001358417">
    <property type="component" value="Unassembled WGS sequence"/>
</dbReference>
<reference evidence="1 2" key="1">
    <citation type="submission" date="2023-08" db="EMBL/GenBank/DDBJ databases">
        <title>Black Yeasts Isolated from many extreme environments.</title>
        <authorList>
            <person name="Coleine C."/>
            <person name="Stajich J.E."/>
            <person name="Selbmann L."/>
        </authorList>
    </citation>
    <scope>NUCLEOTIDE SEQUENCE [LARGE SCALE GENOMIC DNA]</scope>
    <source>
        <strain evidence="1 2">CCFEE 5792</strain>
    </source>
</reference>
<name>A0AAV9MZJ7_9EURO</name>
<organism evidence="1 2">
    <name type="scientific">Exophiala bonariae</name>
    <dbReference type="NCBI Taxonomy" id="1690606"/>
    <lineage>
        <taxon>Eukaryota</taxon>
        <taxon>Fungi</taxon>
        <taxon>Dikarya</taxon>
        <taxon>Ascomycota</taxon>
        <taxon>Pezizomycotina</taxon>
        <taxon>Eurotiomycetes</taxon>
        <taxon>Chaetothyriomycetidae</taxon>
        <taxon>Chaetothyriales</taxon>
        <taxon>Herpotrichiellaceae</taxon>
        <taxon>Exophiala</taxon>
    </lineage>
</organism>
<gene>
    <name evidence="1" type="ORF">LTR84_007056</name>
</gene>
<proteinExistence type="predicted"/>
<dbReference type="InterPro" id="IPR053175">
    <property type="entry name" value="DHMBA_Reg_Transcription_Factor"/>
</dbReference>
<comment type="caution">
    <text evidence="1">The sequence shown here is derived from an EMBL/GenBank/DDBJ whole genome shotgun (WGS) entry which is preliminary data.</text>
</comment>
<dbReference type="EMBL" id="JAVRRD010000027">
    <property type="protein sequence ID" value="KAK5047113.1"/>
    <property type="molecule type" value="Genomic_DNA"/>
</dbReference>
<dbReference type="PANTHER" id="PTHR38791">
    <property type="entry name" value="ZN(II)2CYS6 TRANSCRIPTION FACTOR (EUROFUNG)-RELATED-RELATED"/>
    <property type="match status" value="1"/>
</dbReference>
<evidence type="ECO:0000313" key="2">
    <source>
        <dbReference type="Proteomes" id="UP001358417"/>
    </source>
</evidence>